<gene>
    <name evidence="1" type="ORF">CHLRE_06g278133v5</name>
</gene>
<dbReference type="KEGG" id="cre:CHLRE_06g278133v5"/>
<reference evidence="1 2" key="1">
    <citation type="journal article" date="2007" name="Science">
        <title>The Chlamydomonas genome reveals the evolution of key animal and plant functions.</title>
        <authorList>
            <person name="Merchant S.S."/>
            <person name="Prochnik S.E."/>
            <person name="Vallon O."/>
            <person name="Harris E.H."/>
            <person name="Karpowicz S.J."/>
            <person name="Witman G.B."/>
            <person name="Terry A."/>
            <person name="Salamov A."/>
            <person name="Fritz-Laylin L.K."/>
            <person name="Marechal-Drouard L."/>
            <person name="Marshall W.F."/>
            <person name="Qu L.H."/>
            <person name="Nelson D.R."/>
            <person name="Sanderfoot A.A."/>
            <person name="Spalding M.H."/>
            <person name="Kapitonov V.V."/>
            <person name="Ren Q."/>
            <person name="Ferris P."/>
            <person name="Lindquist E."/>
            <person name="Shapiro H."/>
            <person name="Lucas S.M."/>
            <person name="Grimwood J."/>
            <person name="Schmutz J."/>
            <person name="Cardol P."/>
            <person name="Cerutti H."/>
            <person name="Chanfreau G."/>
            <person name="Chen C.L."/>
            <person name="Cognat V."/>
            <person name="Croft M.T."/>
            <person name="Dent R."/>
            <person name="Dutcher S."/>
            <person name="Fernandez E."/>
            <person name="Fukuzawa H."/>
            <person name="Gonzalez-Ballester D."/>
            <person name="Gonzalez-Halphen D."/>
            <person name="Hallmann A."/>
            <person name="Hanikenne M."/>
            <person name="Hippler M."/>
            <person name="Inwood W."/>
            <person name="Jabbari K."/>
            <person name="Kalanon M."/>
            <person name="Kuras R."/>
            <person name="Lefebvre P.A."/>
            <person name="Lemaire S.D."/>
            <person name="Lobanov A.V."/>
            <person name="Lohr M."/>
            <person name="Manuell A."/>
            <person name="Meier I."/>
            <person name="Mets L."/>
            <person name="Mittag M."/>
            <person name="Mittelmeier T."/>
            <person name="Moroney J.V."/>
            <person name="Moseley J."/>
            <person name="Napoli C."/>
            <person name="Nedelcu A.M."/>
            <person name="Niyogi K."/>
            <person name="Novoselov S.V."/>
            <person name="Paulsen I.T."/>
            <person name="Pazour G."/>
            <person name="Purton S."/>
            <person name="Ral J.P."/>
            <person name="Riano-Pachon D.M."/>
            <person name="Riekhof W."/>
            <person name="Rymarquis L."/>
            <person name="Schroda M."/>
            <person name="Stern D."/>
            <person name="Umen J."/>
            <person name="Willows R."/>
            <person name="Wilson N."/>
            <person name="Zimmer S.L."/>
            <person name="Allmer J."/>
            <person name="Balk J."/>
            <person name="Bisova K."/>
            <person name="Chen C.J."/>
            <person name="Elias M."/>
            <person name="Gendler K."/>
            <person name="Hauser C."/>
            <person name="Lamb M.R."/>
            <person name="Ledford H."/>
            <person name="Long J.C."/>
            <person name="Minagawa J."/>
            <person name="Page M.D."/>
            <person name="Pan J."/>
            <person name="Pootakham W."/>
            <person name="Roje S."/>
            <person name="Rose A."/>
            <person name="Stahlberg E."/>
            <person name="Terauchi A.M."/>
            <person name="Yang P."/>
            <person name="Ball S."/>
            <person name="Bowler C."/>
            <person name="Dieckmann C.L."/>
            <person name="Gladyshev V.N."/>
            <person name="Green P."/>
            <person name="Jorgensen R."/>
            <person name="Mayfield S."/>
            <person name="Mueller-Roeber B."/>
            <person name="Rajamani S."/>
            <person name="Sayre R.T."/>
            <person name="Brokstein P."/>
            <person name="Dubchak I."/>
            <person name="Goodstein D."/>
            <person name="Hornick L."/>
            <person name="Huang Y.W."/>
            <person name="Jhaveri J."/>
            <person name="Luo Y."/>
            <person name="Martinez D."/>
            <person name="Ngau W.C."/>
            <person name="Otillar B."/>
            <person name="Poliakov A."/>
            <person name="Porter A."/>
            <person name="Szajkowski L."/>
            <person name="Werner G."/>
            <person name="Zhou K."/>
            <person name="Grigoriev I.V."/>
            <person name="Rokhsar D.S."/>
            <person name="Grossman A.R."/>
        </authorList>
    </citation>
    <scope>NUCLEOTIDE SEQUENCE [LARGE SCALE GENOMIC DNA]</scope>
    <source>
        <strain evidence="2">CC-503</strain>
    </source>
</reference>
<dbReference type="GeneID" id="66053687"/>
<dbReference type="RefSeq" id="XP_042923792.1">
    <property type="nucleotide sequence ID" value="XM_043063086.1"/>
</dbReference>
<sequence>MRWAVSRTWRLQWRWRSSFAAGDVPLRRCCRGAESTRTSTPMQSPLCLRNAPECGFVHADSICVAAAESTRTSTPMQSPASTRAGS</sequence>
<dbReference type="EMBL" id="CM008967">
    <property type="protein sequence ID" value="PNW82243.1"/>
    <property type="molecule type" value="Genomic_DNA"/>
</dbReference>
<evidence type="ECO:0000313" key="2">
    <source>
        <dbReference type="Proteomes" id="UP000006906"/>
    </source>
</evidence>
<protein>
    <submittedName>
        <fullName evidence="1">Uncharacterized protein</fullName>
    </submittedName>
</protein>
<accession>A0A2K3DNX9</accession>
<keyword evidence="2" id="KW-1185">Reference proteome</keyword>
<dbReference type="AlphaFoldDB" id="A0A2K3DNX9"/>
<organism evidence="1 2">
    <name type="scientific">Chlamydomonas reinhardtii</name>
    <name type="common">Chlamydomonas smithii</name>
    <dbReference type="NCBI Taxonomy" id="3055"/>
    <lineage>
        <taxon>Eukaryota</taxon>
        <taxon>Viridiplantae</taxon>
        <taxon>Chlorophyta</taxon>
        <taxon>core chlorophytes</taxon>
        <taxon>Chlorophyceae</taxon>
        <taxon>CS clade</taxon>
        <taxon>Chlamydomonadales</taxon>
        <taxon>Chlamydomonadaceae</taxon>
        <taxon>Chlamydomonas</taxon>
    </lineage>
</organism>
<evidence type="ECO:0000313" key="1">
    <source>
        <dbReference type="EMBL" id="PNW82243.1"/>
    </source>
</evidence>
<proteinExistence type="predicted"/>
<dbReference type="Proteomes" id="UP000006906">
    <property type="component" value="Chromosome 6"/>
</dbReference>
<dbReference type="InParanoid" id="A0A2K3DNX9"/>
<dbReference type="Gramene" id="PNW82243">
    <property type="protein sequence ID" value="PNW82243"/>
    <property type="gene ID" value="CHLRE_06g278133v5"/>
</dbReference>
<name>A0A2K3DNX9_CHLRE</name>